<accession>A0A8X6Q1X7</accession>
<dbReference type="AlphaFoldDB" id="A0A8X6Q1X7"/>
<gene>
    <name evidence="2" type="primary">AVEN_201676_1</name>
    <name evidence="2" type="ORF">NPIL_354001</name>
</gene>
<dbReference type="EMBL" id="BMAW01123172">
    <property type="protein sequence ID" value="GFU02125.1"/>
    <property type="molecule type" value="Genomic_DNA"/>
</dbReference>
<dbReference type="Proteomes" id="UP000887013">
    <property type="component" value="Unassembled WGS sequence"/>
</dbReference>
<keyword evidence="3" id="KW-1185">Reference proteome</keyword>
<evidence type="ECO:0000256" key="1">
    <source>
        <dbReference type="SAM" id="MobiDB-lite"/>
    </source>
</evidence>
<feature type="region of interest" description="Disordered" evidence="1">
    <location>
        <begin position="1"/>
        <end position="40"/>
    </location>
</feature>
<comment type="caution">
    <text evidence="2">The sequence shown here is derived from an EMBL/GenBank/DDBJ whole genome shotgun (WGS) entry which is preliminary data.</text>
</comment>
<evidence type="ECO:0000313" key="2">
    <source>
        <dbReference type="EMBL" id="GFU02125.1"/>
    </source>
</evidence>
<protein>
    <submittedName>
        <fullName evidence="2">Uncharacterized protein</fullName>
    </submittedName>
</protein>
<reference evidence="2" key="1">
    <citation type="submission" date="2020-08" db="EMBL/GenBank/DDBJ databases">
        <title>Multicomponent nature underlies the extraordinary mechanical properties of spider dragline silk.</title>
        <authorList>
            <person name="Kono N."/>
            <person name="Nakamura H."/>
            <person name="Mori M."/>
            <person name="Yoshida Y."/>
            <person name="Ohtoshi R."/>
            <person name="Malay A.D."/>
            <person name="Moran D.A.P."/>
            <person name="Tomita M."/>
            <person name="Numata K."/>
            <person name="Arakawa K."/>
        </authorList>
    </citation>
    <scope>NUCLEOTIDE SEQUENCE</scope>
</reference>
<proteinExistence type="predicted"/>
<sequence length="142" mass="15963">MVQNLVQPPPHSEPILTPGIAPSPPSDRQPSISREDGWKDGKKTVWKRATSHLLRFSRDISLMRGSIKRRLWKDGLTTSLHLLDNGARRNDHGWINARQAEILLEPLAVTLCGRCNIIDKREDRDGKLSSPTACLLYESGFS</sequence>
<organism evidence="2 3">
    <name type="scientific">Nephila pilipes</name>
    <name type="common">Giant wood spider</name>
    <name type="synonym">Nephila maculata</name>
    <dbReference type="NCBI Taxonomy" id="299642"/>
    <lineage>
        <taxon>Eukaryota</taxon>
        <taxon>Metazoa</taxon>
        <taxon>Ecdysozoa</taxon>
        <taxon>Arthropoda</taxon>
        <taxon>Chelicerata</taxon>
        <taxon>Arachnida</taxon>
        <taxon>Araneae</taxon>
        <taxon>Araneomorphae</taxon>
        <taxon>Entelegynae</taxon>
        <taxon>Araneoidea</taxon>
        <taxon>Nephilidae</taxon>
        <taxon>Nephila</taxon>
    </lineage>
</organism>
<name>A0A8X6Q1X7_NEPPI</name>
<dbReference type="OrthoDB" id="6429499at2759"/>
<evidence type="ECO:0000313" key="3">
    <source>
        <dbReference type="Proteomes" id="UP000887013"/>
    </source>
</evidence>